<keyword evidence="3" id="KW-1185">Reference proteome</keyword>
<accession>A0ABW3NTL7</accession>
<feature type="transmembrane region" description="Helical" evidence="1">
    <location>
        <begin position="134"/>
        <end position="157"/>
    </location>
</feature>
<feature type="transmembrane region" description="Helical" evidence="1">
    <location>
        <begin position="287"/>
        <end position="309"/>
    </location>
</feature>
<dbReference type="RefSeq" id="WP_380908650.1">
    <property type="nucleotide sequence ID" value="NZ_JBHTLS010000008.1"/>
</dbReference>
<proteinExistence type="predicted"/>
<keyword evidence="1" id="KW-0812">Transmembrane</keyword>
<feature type="transmembrane region" description="Helical" evidence="1">
    <location>
        <begin position="94"/>
        <end position="113"/>
    </location>
</feature>
<feature type="transmembrane region" description="Helical" evidence="1">
    <location>
        <begin position="261"/>
        <end position="280"/>
    </location>
</feature>
<protein>
    <recommendedName>
        <fullName evidence="4">Glycosyltransferase RgtA/B/C/D-like domain-containing protein</fullName>
    </recommendedName>
</protein>
<organism evidence="2 3">
    <name type="scientific">Sphingobium olei</name>
    <dbReference type="NCBI Taxonomy" id="420955"/>
    <lineage>
        <taxon>Bacteria</taxon>
        <taxon>Pseudomonadati</taxon>
        <taxon>Pseudomonadota</taxon>
        <taxon>Alphaproteobacteria</taxon>
        <taxon>Sphingomonadales</taxon>
        <taxon>Sphingomonadaceae</taxon>
        <taxon>Sphingobium</taxon>
    </lineage>
</organism>
<evidence type="ECO:0000313" key="3">
    <source>
        <dbReference type="Proteomes" id="UP001597203"/>
    </source>
</evidence>
<name>A0ABW3NTL7_9SPHN</name>
<evidence type="ECO:0008006" key="4">
    <source>
        <dbReference type="Google" id="ProtNLM"/>
    </source>
</evidence>
<evidence type="ECO:0000256" key="1">
    <source>
        <dbReference type="SAM" id="Phobius"/>
    </source>
</evidence>
<gene>
    <name evidence="2" type="ORF">ACFQ24_01825</name>
</gene>
<reference evidence="3" key="1">
    <citation type="journal article" date="2019" name="Int. J. Syst. Evol. Microbiol.">
        <title>The Global Catalogue of Microorganisms (GCM) 10K type strain sequencing project: providing services to taxonomists for standard genome sequencing and annotation.</title>
        <authorList>
            <consortium name="The Broad Institute Genomics Platform"/>
            <consortium name="The Broad Institute Genome Sequencing Center for Infectious Disease"/>
            <person name="Wu L."/>
            <person name="Ma J."/>
        </authorList>
    </citation>
    <scope>NUCLEOTIDE SEQUENCE [LARGE SCALE GENOMIC DNA]</scope>
    <source>
        <strain evidence="3">CCUG 54329</strain>
    </source>
</reference>
<comment type="caution">
    <text evidence="2">The sequence shown here is derived from an EMBL/GenBank/DDBJ whole genome shotgun (WGS) entry which is preliminary data.</text>
</comment>
<keyword evidence="1" id="KW-1133">Transmembrane helix</keyword>
<feature type="transmembrane region" description="Helical" evidence="1">
    <location>
        <begin position="205"/>
        <end position="225"/>
    </location>
</feature>
<keyword evidence="1" id="KW-0472">Membrane</keyword>
<evidence type="ECO:0000313" key="2">
    <source>
        <dbReference type="EMBL" id="MFD1103656.1"/>
    </source>
</evidence>
<sequence length="504" mass="54894">MPPATETRPLQGLARYWIALFIALAALPMLIVTVPGASDYPNHLARHHIFAAIRQGTALDAYFRVDWRWVGNLGVDLPVLALTPLLGVETATRLVSALIAPLTVLGILLLSRCAHGRVTASAMFALPFAFAQPFLFGFLNYCLSVALALIVAAAWYTNRQHGLWRALTFGAAAIVVWTAHIMGWAILLILIAGAELTTLRSVRELPARVMRAAPLLLPVIPLLIWRSSGEGRLYWYEPELLSSKVMNFVTALKGLSMPLDLGMTLVIGCAAILALLWAGGRRLEPRLAASGGLLLIAAMALPTTVLGSWGADLRLTPVAMMVAVMAIGPAQRPEREKLLFMLGASLFVLRAGWTSVQWWQADRVLQSRLALLDHVPEGSRLGFLSAEAECRSWALTPDRKVGAYAITRRDAFTNTLFQIPGSDLMTIRRASDTLWLDGSQDIPTLCPQGVPDMAELRARMIRMARDGFSSLWIAGLEARAVPALPGYVIVYAGGNDTLLVRSRP</sequence>
<dbReference type="Proteomes" id="UP001597203">
    <property type="component" value="Unassembled WGS sequence"/>
</dbReference>
<feature type="transmembrane region" description="Helical" evidence="1">
    <location>
        <begin position="169"/>
        <end position="193"/>
    </location>
</feature>
<dbReference type="EMBL" id="JBHTLS010000008">
    <property type="protein sequence ID" value="MFD1103656.1"/>
    <property type="molecule type" value="Genomic_DNA"/>
</dbReference>
<feature type="transmembrane region" description="Helical" evidence="1">
    <location>
        <begin position="12"/>
        <end position="34"/>
    </location>
</feature>